<dbReference type="PROSITE" id="PS50991">
    <property type="entry name" value="PYR_CT"/>
    <property type="match status" value="1"/>
</dbReference>
<dbReference type="InterPro" id="IPR000891">
    <property type="entry name" value="PYR_CT"/>
</dbReference>
<keyword evidence="5 7" id="KW-0808">Transferase</keyword>
<evidence type="ECO:0000313" key="11">
    <source>
        <dbReference type="Proteomes" id="UP001296967"/>
    </source>
</evidence>
<evidence type="ECO:0000256" key="6">
    <source>
        <dbReference type="ARBA" id="ARBA00048019"/>
    </source>
</evidence>
<dbReference type="Gene3D" id="3.20.20.70">
    <property type="entry name" value="Aldolase class I"/>
    <property type="match status" value="1"/>
</dbReference>
<dbReference type="GO" id="GO:0009399">
    <property type="term" value="P:nitrogen fixation"/>
    <property type="evidence" value="ECO:0007669"/>
    <property type="project" value="UniProtKB-UniRule"/>
</dbReference>
<comment type="similarity">
    <text evidence="2 7">Belongs to the alpha-IPM synthase/homocitrate synthase family.</text>
</comment>
<reference evidence="10" key="1">
    <citation type="submission" date="2017-05" db="EMBL/GenBank/DDBJ databases">
        <authorList>
            <person name="Imhoff J.F."/>
            <person name="Rahn T."/>
            <person name="Kuenzel S."/>
            <person name="Neulinger S.C."/>
        </authorList>
    </citation>
    <scope>NUCLEOTIDE SEQUENCE</scope>
    <source>
        <strain evidence="10">DSM 4395</strain>
    </source>
</reference>
<keyword evidence="11" id="KW-1185">Reference proteome</keyword>
<dbReference type="InterPro" id="IPR013477">
    <property type="entry name" value="NifV/FrbC"/>
</dbReference>
<dbReference type="GO" id="GO:0004410">
    <property type="term" value="F:homocitrate synthase activity"/>
    <property type="evidence" value="ECO:0007669"/>
    <property type="project" value="UniProtKB-UniRule"/>
</dbReference>
<dbReference type="PANTHER" id="PTHR42880">
    <property type="entry name" value="HOMOCITRATE SYNTHASE"/>
    <property type="match status" value="1"/>
</dbReference>
<reference evidence="10" key="2">
    <citation type="journal article" date="2020" name="Microorganisms">
        <title>Osmotic Adaptation and Compatible Solute Biosynthesis of Phototrophic Bacteria as Revealed from Genome Analyses.</title>
        <authorList>
            <person name="Imhoff J.F."/>
            <person name="Rahn T."/>
            <person name="Kunzel S."/>
            <person name="Keller A."/>
            <person name="Neulinger S.C."/>
        </authorList>
    </citation>
    <scope>NUCLEOTIDE SEQUENCE</scope>
    <source>
        <strain evidence="10">DSM 4395</strain>
    </source>
</reference>
<evidence type="ECO:0000256" key="3">
    <source>
        <dbReference type="ARBA" id="ARBA00012974"/>
    </source>
</evidence>
<protein>
    <recommendedName>
        <fullName evidence="4 8">Homocitrate synthase</fullName>
        <ecNumber evidence="3 8">2.3.3.14</ecNumber>
    </recommendedName>
</protein>
<dbReference type="Pfam" id="PF22617">
    <property type="entry name" value="HCS_D2"/>
    <property type="match status" value="1"/>
</dbReference>
<comment type="caution">
    <text evidence="10">The sequence shown here is derived from an EMBL/GenBank/DDBJ whole genome shotgun (WGS) entry which is preliminary data.</text>
</comment>
<evidence type="ECO:0000259" key="9">
    <source>
        <dbReference type="PROSITE" id="PS50991"/>
    </source>
</evidence>
<comment type="function">
    <text evidence="1 8">This protein is a Fe-Mo-cofactor biosynthetic component.</text>
</comment>
<dbReference type="NCBIfam" id="TIGR02660">
    <property type="entry name" value="nifV_homocitr"/>
    <property type="match status" value="1"/>
</dbReference>
<evidence type="ECO:0000256" key="4">
    <source>
        <dbReference type="ARBA" id="ARBA00020735"/>
    </source>
</evidence>
<gene>
    <name evidence="10" type="ORF">CCR82_16015</name>
</gene>
<dbReference type="Gene3D" id="1.10.238.260">
    <property type="match status" value="1"/>
</dbReference>
<dbReference type="CDD" id="cd07939">
    <property type="entry name" value="DRE_TIM_NifV"/>
    <property type="match status" value="1"/>
</dbReference>
<evidence type="ECO:0000256" key="7">
    <source>
        <dbReference type="RuleBase" id="RU003523"/>
    </source>
</evidence>
<evidence type="ECO:0000256" key="5">
    <source>
        <dbReference type="ARBA" id="ARBA00022679"/>
    </source>
</evidence>
<comment type="catalytic activity">
    <reaction evidence="6 8">
        <text>acetyl-CoA + 2-oxoglutarate + H2O = (2R)-homocitrate + CoA + H(+)</text>
        <dbReference type="Rhea" id="RHEA:12929"/>
        <dbReference type="ChEBI" id="CHEBI:15377"/>
        <dbReference type="ChEBI" id="CHEBI:15378"/>
        <dbReference type="ChEBI" id="CHEBI:16810"/>
        <dbReference type="ChEBI" id="CHEBI:57287"/>
        <dbReference type="ChEBI" id="CHEBI:57288"/>
        <dbReference type="ChEBI" id="CHEBI:58884"/>
        <dbReference type="EC" id="2.3.3.14"/>
    </reaction>
</comment>
<evidence type="ECO:0000313" key="10">
    <source>
        <dbReference type="EMBL" id="MBK5931996.1"/>
    </source>
</evidence>
<sequence length="402" mass="43409">MPFTDALTAPRVCINDTTLRDGEQSAGVAFSREEKLAIARGLDALGVPELEVGIPAMGEDERDSIRAVAALGLDARLMVWARMCSADIDACVGLGVDLVDLSIPVSDQQIARKLGRDRAWVLDCIAQEVRIAREQGLEVGVGCEDASRADPDWLKQVAEAAQRAGARRLRFADTVGLLDPFGTFERIRDLASVCDCEIEMHAHDDLGLATANTLAAVRAGATHVNTTVHGLGERAGNAALEEVVMGLKHVHGLPTGVDLTRFEALSKLVAQASGHAVGWHKSLVGDGAFTHEAGIHVDGLLKDLNNYQGIDPAEVGRQHRLVLGKHSGRQAIRLAYEQLLHLDIDAAQAERVLPQLRRFVTKTKRSPASTDLRRFLEQTALDPATQTEDRLPLPLSGQTRLV</sequence>
<dbReference type="GO" id="GO:0019752">
    <property type="term" value="P:carboxylic acid metabolic process"/>
    <property type="evidence" value="ECO:0007669"/>
    <property type="project" value="UniProtKB-UniRule"/>
</dbReference>
<dbReference type="PROSITE" id="PS00816">
    <property type="entry name" value="AIPM_HOMOCIT_SYNTH_2"/>
    <property type="match status" value="1"/>
</dbReference>
<dbReference type="Pfam" id="PF00682">
    <property type="entry name" value="HMGL-like"/>
    <property type="match status" value="1"/>
</dbReference>
<dbReference type="InterPro" id="IPR054691">
    <property type="entry name" value="LeuA/HCS_post-cat"/>
</dbReference>
<dbReference type="EMBL" id="NHSF01000073">
    <property type="protein sequence ID" value="MBK5931996.1"/>
    <property type="molecule type" value="Genomic_DNA"/>
</dbReference>
<dbReference type="InterPro" id="IPR002034">
    <property type="entry name" value="AIPM/Hcit_synth_CS"/>
</dbReference>
<dbReference type="PANTHER" id="PTHR42880:SF1">
    <property type="entry name" value="ISOPROPYLMALATE_HOMOCITRATE_CITRAMALATE SYNTHASE FAMILY PROTEIN"/>
    <property type="match status" value="1"/>
</dbReference>
<keyword evidence="8" id="KW-0535">Nitrogen fixation</keyword>
<feature type="domain" description="Pyruvate carboxyltransferase" evidence="9">
    <location>
        <begin position="12"/>
        <end position="263"/>
    </location>
</feature>
<proteinExistence type="inferred from homology"/>
<name>A0AAJ0XHL4_HALSE</name>
<organism evidence="10 11">
    <name type="scientific">Halochromatium salexigens</name>
    <name type="common">Chromatium salexigens</name>
    <dbReference type="NCBI Taxonomy" id="49447"/>
    <lineage>
        <taxon>Bacteria</taxon>
        <taxon>Pseudomonadati</taxon>
        <taxon>Pseudomonadota</taxon>
        <taxon>Gammaproteobacteria</taxon>
        <taxon>Chromatiales</taxon>
        <taxon>Chromatiaceae</taxon>
        <taxon>Halochromatium</taxon>
    </lineage>
</organism>
<evidence type="ECO:0000256" key="8">
    <source>
        <dbReference type="RuleBase" id="RU367143"/>
    </source>
</evidence>
<dbReference type="PROSITE" id="PS00815">
    <property type="entry name" value="AIPM_HOMOCIT_SYNTH_1"/>
    <property type="match status" value="1"/>
</dbReference>
<dbReference type="InterPro" id="IPR013785">
    <property type="entry name" value="Aldolase_TIM"/>
</dbReference>
<evidence type="ECO:0000256" key="1">
    <source>
        <dbReference type="ARBA" id="ARBA00003050"/>
    </source>
</evidence>
<dbReference type="EC" id="2.3.3.14" evidence="3 8"/>
<evidence type="ECO:0000256" key="2">
    <source>
        <dbReference type="ARBA" id="ARBA00006154"/>
    </source>
</evidence>
<dbReference type="RefSeq" id="WP_201246831.1">
    <property type="nucleotide sequence ID" value="NZ_NHSF01000073.1"/>
</dbReference>
<dbReference type="SUPFAM" id="SSF51569">
    <property type="entry name" value="Aldolase"/>
    <property type="match status" value="1"/>
</dbReference>
<dbReference type="Proteomes" id="UP001296967">
    <property type="component" value="Unassembled WGS sequence"/>
</dbReference>
<dbReference type="AlphaFoldDB" id="A0AAJ0XHL4"/>
<accession>A0AAJ0XHL4</accession>